<evidence type="ECO:0000313" key="2">
    <source>
        <dbReference type="Proteomes" id="UP000827872"/>
    </source>
</evidence>
<name>A0ACB8E9P6_9SAUR</name>
<gene>
    <name evidence="1" type="ORF">K3G42_000692</name>
</gene>
<sequence length="101" mass="11120">MVVHCPLSLPLISLCSERQFRTTILLQQEISGCIWSKLVIFVNSPFVLQAPLLQTVLVPFLGLPCPQGAARIVDIPFCHSKISIECMPHWLSCISDISSSG</sequence>
<reference evidence="1" key="1">
    <citation type="submission" date="2021-08" db="EMBL/GenBank/DDBJ databases">
        <title>The first chromosome-level gecko genome reveals the dynamic sex chromosomes of Neotropical dwarf geckos (Sphaerodactylidae: Sphaerodactylus).</title>
        <authorList>
            <person name="Pinto B.J."/>
            <person name="Keating S.E."/>
            <person name="Gamble T."/>
        </authorList>
    </citation>
    <scope>NUCLEOTIDE SEQUENCE</scope>
    <source>
        <strain evidence="1">TG3544</strain>
    </source>
</reference>
<evidence type="ECO:0000313" key="1">
    <source>
        <dbReference type="EMBL" id="KAH7989071.1"/>
    </source>
</evidence>
<comment type="caution">
    <text evidence="1">The sequence shown here is derived from an EMBL/GenBank/DDBJ whole genome shotgun (WGS) entry which is preliminary data.</text>
</comment>
<organism evidence="1 2">
    <name type="scientific">Sphaerodactylus townsendi</name>
    <dbReference type="NCBI Taxonomy" id="933632"/>
    <lineage>
        <taxon>Eukaryota</taxon>
        <taxon>Metazoa</taxon>
        <taxon>Chordata</taxon>
        <taxon>Craniata</taxon>
        <taxon>Vertebrata</taxon>
        <taxon>Euteleostomi</taxon>
        <taxon>Lepidosauria</taxon>
        <taxon>Squamata</taxon>
        <taxon>Bifurcata</taxon>
        <taxon>Gekkota</taxon>
        <taxon>Sphaerodactylidae</taxon>
        <taxon>Sphaerodactylus</taxon>
    </lineage>
</organism>
<proteinExistence type="predicted"/>
<dbReference type="EMBL" id="CM037627">
    <property type="protein sequence ID" value="KAH7989071.1"/>
    <property type="molecule type" value="Genomic_DNA"/>
</dbReference>
<protein>
    <submittedName>
        <fullName evidence="1">Uncharacterized protein</fullName>
    </submittedName>
</protein>
<dbReference type="Proteomes" id="UP000827872">
    <property type="component" value="Linkage Group LG14"/>
</dbReference>
<accession>A0ACB8E9P6</accession>
<keyword evidence="2" id="KW-1185">Reference proteome</keyword>